<proteinExistence type="predicted"/>
<name>A0A5N6PP89_9ASTR</name>
<sequence>MASAKGGNYKSVLNIHRFSQCNKNVLLGSAKVQSQRVFFNDSLPAKTTKSNKNGQETNAQGTRFELGLQAVKASIGCLLKAVRAETSLEEQ</sequence>
<comment type="caution">
    <text evidence="1">The sequence shown here is derived from an EMBL/GenBank/DDBJ whole genome shotgun (WGS) entry which is preliminary data.</text>
</comment>
<dbReference type="EMBL" id="SZYD01000003">
    <property type="protein sequence ID" value="KAD6795055.1"/>
    <property type="molecule type" value="Genomic_DNA"/>
</dbReference>
<gene>
    <name evidence="1" type="ORF">E3N88_05951</name>
</gene>
<keyword evidence="2" id="KW-1185">Reference proteome</keyword>
<dbReference type="Proteomes" id="UP000326396">
    <property type="component" value="Linkage Group LG11"/>
</dbReference>
<accession>A0A5N6PP89</accession>
<dbReference type="AlphaFoldDB" id="A0A5N6PP89"/>
<evidence type="ECO:0000313" key="2">
    <source>
        <dbReference type="Proteomes" id="UP000326396"/>
    </source>
</evidence>
<protein>
    <submittedName>
        <fullName evidence="1">Uncharacterized protein</fullName>
    </submittedName>
</protein>
<organism evidence="1 2">
    <name type="scientific">Mikania micrantha</name>
    <name type="common">bitter vine</name>
    <dbReference type="NCBI Taxonomy" id="192012"/>
    <lineage>
        <taxon>Eukaryota</taxon>
        <taxon>Viridiplantae</taxon>
        <taxon>Streptophyta</taxon>
        <taxon>Embryophyta</taxon>
        <taxon>Tracheophyta</taxon>
        <taxon>Spermatophyta</taxon>
        <taxon>Magnoliopsida</taxon>
        <taxon>eudicotyledons</taxon>
        <taxon>Gunneridae</taxon>
        <taxon>Pentapetalae</taxon>
        <taxon>asterids</taxon>
        <taxon>campanulids</taxon>
        <taxon>Asterales</taxon>
        <taxon>Asteraceae</taxon>
        <taxon>Asteroideae</taxon>
        <taxon>Heliantheae alliance</taxon>
        <taxon>Eupatorieae</taxon>
        <taxon>Mikania</taxon>
    </lineage>
</organism>
<evidence type="ECO:0000313" key="1">
    <source>
        <dbReference type="EMBL" id="KAD6795055.1"/>
    </source>
</evidence>
<reference evidence="1 2" key="1">
    <citation type="submission" date="2019-05" db="EMBL/GenBank/DDBJ databases">
        <title>Mikania micrantha, genome provides insights into the molecular mechanism of rapid growth.</title>
        <authorList>
            <person name="Liu B."/>
        </authorList>
    </citation>
    <scope>NUCLEOTIDE SEQUENCE [LARGE SCALE GENOMIC DNA]</scope>
    <source>
        <strain evidence="1">NLD-2019</strain>
        <tissue evidence="1">Leaf</tissue>
    </source>
</reference>